<accession>A0A8H3CUG3</accession>
<keyword evidence="1" id="KW-0812">Transmembrane</keyword>
<organism evidence="2 3">
    <name type="scientific">Rhizoctonia solani</name>
    <dbReference type="NCBI Taxonomy" id="456999"/>
    <lineage>
        <taxon>Eukaryota</taxon>
        <taxon>Fungi</taxon>
        <taxon>Dikarya</taxon>
        <taxon>Basidiomycota</taxon>
        <taxon>Agaricomycotina</taxon>
        <taxon>Agaricomycetes</taxon>
        <taxon>Cantharellales</taxon>
        <taxon>Ceratobasidiaceae</taxon>
        <taxon>Rhizoctonia</taxon>
    </lineage>
</organism>
<name>A0A8H3CUG3_9AGAM</name>
<dbReference type="EMBL" id="CAJMWV010004267">
    <property type="protein sequence ID" value="CAE6496187.1"/>
    <property type="molecule type" value="Genomic_DNA"/>
</dbReference>
<keyword evidence="1" id="KW-1133">Transmembrane helix</keyword>
<protein>
    <submittedName>
        <fullName evidence="2">Uncharacterized protein</fullName>
    </submittedName>
</protein>
<gene>
    <name evidence="2" type="ORF">RDB_LOCUS113947</name>
</gene>
<feature type="transmembrane region" description="Helical" evidence="1">
    <location>
        <begin position="375"/>
        <end position="394"/>
    </location>
</feature>
<feature type="transmembrane region" description="Helical" evidence="1">
    <location>
        <begin position="349"/>
        <end position="369"/>
    </location>
</feature>
<evidence type="ECO:0000256" key="1">
    <source>
        <dbReference type="SAM" id="Phobius"/>
    </source>
</evidence>
<feature type="transmembrane region" description="Helical" evidence="1">
    <location>
        <begin position="473"/>
        <end position="495"/>
    </location>
</feature>
<dbReference type="AlphaFoldDB" id="A0A8H3CUG3"/>
<sequence>MSIRQVYSVCRRLVGCATHSHSLMNMVQTSFPADSLQEQLPSNTQRYENTPSVPSRAIVIPSGLLSPQSFRDKISTNLPEGWQCCQNPAEGRSYFRHSTLRIMTESNITDERISRRVMDWSRAILPLINRSTRDDYDIVLNVSESAEGGMGRCGYYLVDYDSEAIFWLRDVSTTLMGLPDVRSPTHLKHLLSEQFWVHCEYMPPPHQNFTARAQGLLATLGTLCIDASSSTGSVSPFHQDECEMYSRSLTQVLKTGCAIEINWCLARLQSLLTQSRIINLFGEPNARADRNVVVNGQTAPVETATFVLWSMIMFNIPSIYLTRWNAIWVDRVTYTREWKKLTRDLTEEFLYGLIASGVIVIAGVVLLGLSTSGAVRTLAAAAMILALCGGYYAASLFSTLRTLGGCAADAANFIQMNEHVTTGLQGMALRHSVPSALIVWSGLCLLTAGFWEICMDMIRSGLPVTWVSWKDMMVPVLVVMTYLYGRGYFSLARLYNLCRR</sequence>
<evidence type="ECO:0000313" key="2">
    <source>
        <dbReference type="EMBL" id="CAE6496187.1"/>
    </source>
</evidence>
<comment type="caution">
    <text evidence="2">The sequence shown here is derived from an EMBL/GenBank/DDBJ whole genome shotgun (WGS) entry which is preliminary data.</text>
</comment>
<feature type="transmembrane region" description="Helical" evidence="1">
    <location>
        <begin position="306"/>
        <end position="328"/>
    </location>
</feature>
<dbReference type="Proteomes" id="UP000663831">
    <property type="component" value="Unassembled WGS sequence"/>
</dbReference>
<reference evidence="2" key="1">
    <citation type="submission" date="2021-01" db="EMBL/GenBank/DDBJ databases">
        <authorList>
            <person name="Kaushik A."/>
        </authorList>
    </citation>
    <scope>NUCLEOTIDE SEQUENCE</scope>
    <source>
        <strain evidence="2">AG3-1AP</strain>
    </source>
</reference>
<proteinExistence type="predicted"/>
<evidence type="ECO:0000313" key="3">
    <source>
        <dbReference type="Proteomes" id="UP000663831"/>
    </source>
</evidence>
<feature type="transmembrane region" description="Helical" evidence="1">
    <location>
        <begin position="433"/>
        <end position="453"/>
    </location>
</feature>
<keyword evidence="1" id="KW-0472">Membrane</keyword>